<dbReference type="Proteomes" id="UP000242015">
    <property type="component" value="Unassembled WGS sequence"/>
</dbReference>
<evidence type="ECO:0000313" key="3">
    <source>
        <dbReference type="Proteomes" id="UP000242015"/>
    </source>
</evidence>
<evidence type="ECO:0000256" key="1">
    <source>
        <dbReference type="ARBA" id="ARBA00007068"/>
    </source>
</evidence>
<gene>
    <name evidence="2" type="ORF">B9Q04_10775</name>
</gene>
<dbReference type="Pfam" id="PF03576">
    <property type="entry name" value="Peptidase_S58"/>
    <property type="match status" value="1"/>
</dbReference>
<sequence>MCGRSVFGFRAVEGIVERLRVDGKDYQVGGVTVAIVPAAVIFDFKGDETDKHLPDHSWGYLAYERRSTKIPLGGVWVGRGATVCKILGRERASPSGQGYAHYERGGVQLDVLTVMNAVGDVYSRDGNIIAGARGGGGSYISGLENTIREGLAHFSHVGNTTLGVVITNIRTDVCDMCALAQAANIGYARVIRPFNTAFDGDTVFALTTNEVDGDLEVAKILTTQLAAESVINIYT</sequence>
<accession>A0A2R6C9G1</accession>
<dbReference type="GO" id="GO:0004177">
    <property type="term" value="F:aminopeptidase activity"/>
    <property type="evidence" value="ECO:0007669"/>
    <property type="project" value="TreeGrafter"/>
</dbReference>
<dbReference type="PANTHER" id="PTHR36512">
    <property type="entry name" value="D-AMINOPEPTIDASE"/>
    <property type="match status" value="1"/>
</dbReference>
<dbReference type="SUPFAM" id="SSF56266">
    <property type="entry name" value="DmpA/ArgJ-like"/>
    <property type="match status" value="1"/>
</dbReference>
<dbReference type="InterPro" id="IPR016117">
    <property type="entry name" value="ArgJ-like_dom_sf"/>
</dbReference>
<dbReference type="AlphaFoldDB" id="A0A2R6C9G1"/>
<dbReference type="PANTHER" id="PTHR36512:SF3">
    <property type="entry name" value="BLR5678 PROTEIN"/>
    <property type="match status" value="1"/>
</dbReference>
<name>A0A2R6C9G1_9ARCH</name>
<dbReference type="InterPro" id="IPR005321">
    <property type="entry name" value="Peptidase_S58_DmpA"/>
</dbReference>
<evidence type="ECO:0000313" key="2">
    <source>
        <dbReference type="EMBL" id="PSO07460.1"/>
    </source>
</evidence>
<comment type="similarity">
    <text evidence="1">Belongs to the peptidase S58 family.</text>
</comment>
<proteinExistence type="inferred from homology"/>
<organism evidence="2 3">
    <name type="scientific">Candidatus Marsarchaeota G2 archaeon BE_D</name>
    <dbReference type="NCBI Taxonomy" id="1978158"/>
    <lineage>
        <taxon>Archaea</taxon>
        <taxon>Candidatus Marsarchaeota</taxon>
        <taxon>Candidatus Marsarchaeota group 2</taxon>
    </lineage>
</organism>
<reference evidence="2 3" key="1">
    <citation type="submission" date="2017-04" db="EMBL/GenBank/DDBJ databases">
        <title>Novel microbial lineages endemic to geothermal iron-oxide mats fill important gaps in the evolutionary history of Archaea.</title>
        <authorList>
            <person name="Jay Z.J."/>
            <person name="Beam J.P."/>
            <person name="Dlakic M."/>
            <person name="Rusch D.B."/>
            <person name="Kozubal M.A."/>
            <person name="Inskeep W.P."/>
        </authorList>
    </citation>
    <scope>NUCLEOTIDE SEQUENCE [LARGE SCALE GENOMIC DNA]</scope>
    <source>
        <strain evidence="2">BE_D</strain>
    </source>
</reference>
<protein>
    <submittedName>
        <fullName evidence="2">Uncharacterized protein</fullName>
    </submittedName>
</protein>
<comment type="caution">
    <text evidence="2">The sequence shown here is derived from an EMBL/GenBank/DDBJ whole genome shotgun (WGS) entry which is preliminary data.</text>
</comment>
<dbReference type="Gene3D" id="3.60.70.12">
    <property type="entry name" value="L-amino peptidase D-ALA esterase/amidase"/>
    <property type="match status" value="1"/>
</dbReference>
<dbReference type="EMBL" id="NEXF01000247">
    <property type="protein sequence ID" value="PSO07460.1"/>
    <property type="molecule type" value="Genomic_DNA"/>
</dbReference>